<sequence>METIRIGIYHYANALKSAVYGLEEMFILASRICREQQIPVDFEPVICREHVAISEPFAVIILPPSIQQQDYLSPPLQLTDWLKAQYDQGTRLASACAGAFILAATTVVGTRAMTTHWGLAEPFHQQFPQITLNTNDILIDHGDIITAGGLMSWLDLGLELVTQYTSSSVMHQLGKVLVVDTARREQRFYQRFIPALLHGDQAIVTVQQRMNHDYGTPLAISDLAAQANLTERTLQRRFQKATGFNPNQYLQRLRVQKACELLEGSQHPFEWIAHQVGYEDPGACRKTFLKIMGLTPREFRARFSREESPGHRPHQHPH</sequence>
<dbReference type="InterPro" id="IPR018060">
    <property type="entry name" value="HTH_AraC"/>
</dbReference>
<dbReference type="RefSeq" id="WP_255390847.1">
    <property type="nucleotide sequence ID" value="NZ_CP101509.1"/>
</dbReference>
<gene>
    <name evidence="4" type="ORF">NNL38_21155</name>
</gene>
<feature type="domain" description="HTH araC/xylS-type" evidence="3">
    <location>
        <begin position="200"/>
        <end position="302"/>
    </location>
</feature>
<dbReference type="Gene3D" id="3.40.50.880">
    <property type="match status" value="1"/>
</dbReference>
<proteinExistence type="predicted"/>
<dbReference type="PANTHER" id="PTHR43130">
    <property type="entry name" value="ARAC-FAMILY TRANSCRIPTIONAL REGULATOR"/>
    <property type="match status" value="1"/>
</dbReference>
<accession>A0ABY5GLB8</accession>
<keyword evidence="2" id="KW-0804">Transcription</keyword>
<evidence type="ECO:0000313" key="4">
    <source>
        <dbReference type="EMBL" id="UTV29529.1"/>
    </source>
</evidence>
<evidence type="ECO:0000313" key="5">
    <source>
        <dbReference type="Proteomes" id="UP001057998"/>
    </source>
</evidence>
<keyword evidence="5" id="KW-1185">Reference proteome</keyword>
<keyword evidence="1" id="KW-0805">Transcription regulation</keyword>
<dbReference type="Proteomes" id="UP001057998">
    <property type="component" value="Chromosome 2"/>
</dbReference>
<dbReference type="Pfam" id="PF01965">
    <property type="entry name" value="DJ-1_PfpI"/>
    <property type="match status" value="1"/>
</dbReference>
<protein>
    <submittedName>
        <fullName evidence="4">Helix-turn-helix domain-containing protein</fullName>
    </submittedName>
</protein>
<evidence type="ECO:0000256" key="1">
    <source>
        <dbReference type="ARBA" id="ARBA00023015"/>
    </source>
</evidence>
<dbReference type="Gene3D" id="1.10.10.60">
    <property type="entry name" value="Homeodomain-like"/>
    <property type="match status" value="1"/>
</dbReference>
<reference evidence="4" key="1">
    <citation type="submission" date="2022-07" db="EMBL/GenBank/DDBJ databases">
        <title>Genome sequencing of Photobacterium atrarenae GJH2-4.</title>
        <authorList>
            <person name="Park S.-J."/>
        </authorList>
    </citation>
    <scope>NUCLEOTIDE SEQUENCE</scope>
    <source>
        <strain evidence="4">GJH2-4</strain>
    </source>
</reference>
<evidence type="ECO:0000256" key="2">
    <source>
        <dbReference type="ARBA" id="ARBA00023163"/>
    </source>
</evidence>
<dbReference type="InterPro" id="IPR002818">
    <property type="entry name" value="DJ-1/PfpI"/>
</dbReference>
<dbReference type="SUPFAM" id="SSF52317">
    <property type="entry name" value="Class I glutamine amidotransferase-like"/>
    <property type="match status" value="1"/>
</dbReference>
<dbReference type="InterPro" id="IPR009057">
    <property type="entry name" value="Homeodomain-like_sf"/>
</dbReference>
<dbReference type="InterPro" id="IPR029062">
    <property type="entry name" value="Class_I_gatase-like"/>
</dbReference>
<dbReference type="PROSITE" id="PS01124">
    <property type="entry name" value="HTH_ARAC_FAMILY_2"/>
    <property type="match status" value="1"/>
</dbReference>
<evidence type="ECO:0000259" key="3">
    <source>
        <dbReference type="PROSITE" id="PS01124"/>
    </source>
</evidence>
<name>A0ABY5GLB8_9GAMM</name>
<dbReference type="PANTHER" id="PTHR43130:SF3">
    <property type="entry name" value="HTH-TYPE TRANSCRIPTIONAL REGULATOR RV1931C"/>
    <property type="match status" value="1"/>
</dbReference>
<organism evidence="4 5">
    <name type="scientific">Photobacterium atrarenae</name>
    <dbReference type="NCBI Taxonomy" id="865757"/>
    <lineage>
        <taxon>Bacteria</taxon>
        <taxon>Pseudomonadati</taxon>
        <taxon>Pseudomonadota</taxon>
        <taxon>Gammaproteobacteria</taxon>
        <taxon>Vibrionales</taxon>
        <taxon>Vibrionaceae</taxon>
        <taxon>Photobacterium</taxon>
    </lineage>
</organism>
<dbReference type="SMART" id="SM00342">
    <property type="entry name" value="HTH_ARAC"/>
    <property type="match status" value="1"/>
</dbReference>
<dbReference type="Pfam" id="PF12833">
    <property type="entry name" value="HTH_18"/>
    <property type="match status" value="1"/>
</dbReference>
<dbReference type="SUPFAM" id="SSF46689">
    <property type="entry name" value="Homeodomain-like"/>
    <property type="match status" value="2"/>
</dbReference>
<dbReference type="InterPro" id="IPR052158">
    <property type="entry name" value="INH-QAR"/>
</dbReference>
<dbReference type="EMBL" id="CP101509">
    <property type="protein sequence ID" value="UTV29529.1"/>
    <property type="molecule type" value="Genomic_DNA"/>
</dbReference>